<dbReference type="HOGENOM" id="CLU_000604_92_0_0"/>
<reference evidence="11" key="1">
    <citation type="submission" date="2014-11" db="EMBL/GenBank/DDBJ databases">
        <authorList>
            <person name="Wibberg D."/>
        </authorList>
    </citation>
    <scope>NUCLEOTIDE SEQUENCE [LARGE SCALE GENOMIC DNA]</scope>
    <source>
        <strain evidence="11">L3</strain>
    </source>
</reference>
<dbReference type="InterPro" id="IPR017871">
    <property type="entry name" value="ABC_transporter-like_CS"/>
</dbReference>
<evidence type="ECO:0000313" key="11">
    <source>
        <dbReference type="Proteomes" id="UP000032809"/>
    </source>
</evidence>
<feature type="domain" description="ABC transporter" evidence="9">
    <location>
        <begin position="258"/>
        <end position="503"/>
    </location>
</feature>
<evidence type="ECO:0000256" key="1">
    <source>
        <dbReference type="ARBA" id="ARBA00004202"/>
    </source>
</evidence>
<dbReference type="PATRIC" id="fig|1006576.9.peg.302"/>
<dbReference type="GO" id="GO:0016887">
    <property type="term" value="F:ATP hydrolysis activity"/>
    <property type="evidence" value="ECO:0007669"/>
    <property type="project" value="InterPro"/>
</dbReference>
<dbReference type="PROSITE" id="PS00211">
    <property type="entry name" value="ABC_TRANSPORTER_1"/>
    <property type="match status" value="1"/>
</dbReference>
<evidence type="ECO:0000256" key="4">
    <source>
        <dbReference type="ARBA" id="ARBA00022737"/>
    </source>
</evidence>
<keyword evidence="3" id="KW-1003">Cell membrane</keyword>
<proteinExistence type="predicted"/>
<evidence type="ECO:0000256" key="2">
    <source>
        <dbReference type="ARBA" id="ARBA00022448"/>
    </source>
</evidence>
<dbReference type="InterPro" id="IPR003439">
    <property type="entry name" value="ABC_transporter-like_ATP-bd"/>
</dbReference>
<evidence type="ECO:0000256" key="6">
    <source>
        <dbReference type="ARBA" id="ARBA00022840"/>
    </source>
</evidence>
<dbReference type="CDD" id="cd03215">
    <property type="entry name" value="ABC_Carb_Monos_II"/>
    <property type="match status" value="1"/>
</dbReference>
<evidence type="ECO:0000256" key="5">
    <source>
        <dbReference type="ARBA" id="ARBA00022741"/>
    </source>
</evidence>
<protein>
    <submittedName>
        <fullName evidence="10">ABC transporter</fullName>
        <ecNumber evidence="10">3.6.3.17</ecNumber>
    </submittedName>
</protein>
<keyword evidence="10" id="KW-0378">Hydrolase</keyword>
<evidence type="ECO:0000256" key="8">
    <source>
        <dbReference type="ARBA" id="ARBA00023136"/>
    </source>
</evidence>
<dbReference type="STRING" id="1006576.DTL3_0305"/>
<dbReference type="SUPFAM" id="SSF52540">
    <property type="entry name" value="P-loop containing nucleoside triphosphate hydrolases"/>
    <property type="match status" value="2"/>
</dbReference>
<dbReference type="EMBL" id="LN824141">
    <property type="protein sequence ID" value="CEP77636.1"/>
    <property type="molecule type" value="Genomic_DNA"/>
</dbReference>
<organism evidence="10 11">
    <name type="scientific">Defluviitoga tunisiensis</name>
    <dbReference type="NCBI Taxonomy" id="1006576"/>
    <lineage>
        <taxon>Bacteria</taxon>
        <taxon>Thermotogati</taxon>
        <taxon>Thermotogota</taxon>
        <taxon>Thermotogae</taxon>
        <taxon>Petrotogales</taxon>
        <taxon>Petrotogaceae</taxon>
        <taxon>Defluviitoga</taxon>
    </lineage>
</organism>
<evidence type="ECO:0000256" key="3">
    <source>
        <dbReference type="ARBA" id="ARBA00022475"/>
    </source>
</evidence>
<comment type="subcellular location">
    <subcellularLocation>
        <location evidence="1">Cell membrane</location>
        <topology evidence="1">Peripheral membrane protein</topology>
    </subcellularLocation>
</comment>
<keyword evidence="8" id="KW-0472">Membrane</keyword>
<dbReference type="PROSITE" id="PS50893">
    <property type="entry name" value="ABC_TRANSPORTER_2"/>
    <property type="match status" value="2"/>
</dbReference>
<dbReference type="EC" id="3.6.3.17" evidence="10"/>
<dbReference type="SMART" id="SM00382">
    <property type="entry name" value="AAA"/>
    <property type="match status" value="2"/>
</dbReference>
<name>A0A0C7NI39_DEFTU</name>
<sequence length="504" mass="56694">MSYIEMKNIYKVYPPDVIALEEVNFSLQKGEIHSLIGENGAGKSTLMKILYGLVHSSSGQIYINGNEVKINSPSDAINFGIGMVHQEFMLIPSFKVYENVILGMERTKKFGVINKEEAINELEELTKRYGFDLDLNAVTSDLSVAARQKVEILKLLYRKVDILIFDEPTAVLTPQETEQLFTEIKSMKEMGKTIIFISHKLDEVLEISDRITIMRSGRIVSSIENKNLTKSNLAKMMVGKEVILSVTKKPIEPGQIILKTENLTVDFKQSKHKFLQDINIYVRAGEIVGLAGIEGNGQLELVEAIIGDTQTLKGKIYIDKNDISNKSITERRSLISYIPSDRKKFGLALNASLAENLTMTHHLGNNLSKFRYFINWKKAKFFSSNLLKQYNIVARGINDLPKHLSGGNQQKVILAREFSLDAPFLLLDQPTRGLDVGSIEYVHDVILKMRDKGKAILLISADLDELLSLSDRIYVIRNGTIVAELNPNVHNKEEVGEYMLGGKE</sequence>
<dbReference type="CDD" id="cd03216">
    <property type="entry name" value="ABC_Carb_Monos_I"/>
    <property type="match status" value="1"/>
</dbReference>
<dbReference type="Pfam" id="PF00005">
    <property type="entry name" value="ABC_tran"/>
    <property type="match status" value="2"/>
</dbReference>
<gene>
    <name evidence="10" type="ORF">DTL3_0305</name>
</gene>
<evidence type="ECO:0000256" key="7">
    <source>
        <dbReference type="ARBA" id="ARBA00022967"/>
    </source>
</evidence>
<dbReference type="InterPro" id="IPR027417">
    <property type="entry name" value="P-loop_NTPase"/>
</dbReference>
<dbReference type="GO" id="GO:0005886">
    <property type="term" value="C:plasma membrane"/>
    <property type="evidence" value="ECO:0007669"/>
    <property type="project" value="UniProtKB-SubCell"/>
</dbReference>
<keyword evidence="2" id="KW-0813">Transport</keyword>
<dbReference type="Proteomes" id="UP000032809">
    <property type="component" value="Chromosome I"/>
</dbReference>
<keyword evidence="4" id="KW-0677">Repeat</keyword>
<keyword evidence="11" id="KW-1185">Reference proteome</keyword>
<dbReference type="InterPro" id="IPR050107">
    <property type="entry name" value="ABC_carbohydrate_import_ATPase"/>
</dbReference>
<accession>A0A0C7NI39</accession>
<dbReference type="OrthoDB" id="501320at2"/>
<keyword evidence="6" id="KW-0067">ATP-binding</keyword>
<dbReference type="Gene3D" id="3.40.50.300">
    <property type="entry name" value="P-loop containing nucleotide triphosphate hydrolases"/>
    <property type="match status" value="2"/>
</dbReference>
<evidence type="ECO:0000313" key="10">
    <source>
        <dbReference type="EMBL" id="CEP77636.1"/>
    </source>
</evidence>
<evidence type="ECO:0000259" key="9">
    <source>
        <dbReference type="PROSITE" id="PS50893"/>
    </source>
</evidence>
<dbReference type="AlphaFoldDB" id="A0A0C7NI39"/>
<feature type="domain" description="ABC transporter" evidence="9">
    <location>
        <begin position="4"/>
        <end position="241"/>
    </location>
</feature>
<dbReference type="KEGG" id="dtn:DTL3_0305"/>
<dbReference type="InterPro" id="IPR003593">
    <property type="entry name" value="AAA+_ATPase"/>
</dbReference>
<dbReference type="PANTHER" id="PTHR43790">
    <property type="entry name" value="CARBOHYDRATE TRANSPORT ATP-BINDING PROTEIN MG119-RELATED"/>
    <property type="match status" value="1"/>
</dbReference>
<keyword evidence="7" id="KW-1278">Translocase</keyword>
<dbReference type="FunFam" id="3.40.50.300:FF:000127">
    <property type="entry name" value="Ribose import ATP-binding protein RbsA"/>
    <property type="match status" value="1"/>
</dbReference>
<keyword evidence="5" id="KW-0547">Nucleotide-binding</keyword>
<dbReference type="GO" id="GO:0005524">
    <property type="term" value="F:ATP binding"/>
    <property type="evidence" value="ECO:0007669"/>
    <property type="project" value="UniProtKB-KW"/>
</dbReference>
<dbReference type="PANTHER" id="PTHR43790:SF4">
    <property type="entry name" value="GUANOSINE IMPORT ATP-BINDING PROTEIN NUPO"/>
    <property type="match status" value="1"/>
</dbReference>
<dbReference type="RefSeq" id="WP_045087228.1">
    <property type="nucleotide sequence ID" value="NZ_LN824141.1"/>
</dbReference>